<accession>A0A7L9RUF0</accession>
<feature type="compositionally biased region" description="Acidic residues" evidence="1">
    <location>
        <begin position="370"/>
        <end position="383"/>
    </location>
</feature>
<reference evidence="3 4" key="1">
    <citation type="submission" date="2020-06" db="EMBL/GenBank/DDBJ databases">
        <title>The endosymbiont of the kinetoplastid Bodo saltans is a Paracaedibacter-like alpha-proteobacterium possessing a putative toxin-antitoxin system.</title>
        <authorList>
            <person name="Midha S."/>
            <person name="Rigden D.J."/>
            <person name="Siozios S."/>
            <person name="Hurst G.D.D."/>
            <person name="Jackson A.P."/>
        </authorList>
    </citation>
    <scope>NUCLEOTIDE SEQUENCE [LARGE SCALE GENOMIC DNA]</scope>
    <source>
        <strain evidence="3">Lake Konstanz</strain>
    </source>
</reference>
<feature type="signal peptide" evidence="2">
    <location>
        <begin position="1"/>
        <end position="27"/>
    </location>
</feature>
<feature type="compositionally biased region" description="Polar residues" evidence="1">
    <location>
        <begin position="462"/>
        <end position="472"/>
    </location>
</feature>
<evidence type="ECO:0000256" key="1">
    <source>
        <dbReference type="SAM" id="MobiDB-lite"/>
    </source>
</evidence>
<feature type="chain" id="PRO_5032871199" evidence="2">
    <location>
        <begin position="28"/>
        <end position="812"/>
    </location>
</feature>
<evidence type="ECO:0000313" key="3">
    <source>
        <dbReference type="EMBL" id="QOL20161.1"/>
    </source>
</evidence>
<organism evidence="3 4">
    <name type="scientific">Candidatus Bodocaedibacter vickermanii</name>
    <dbReference type="NCBI Taxonomy" id="2741701"/>
    <lineage>
        <taxon>Bacteria</taxon>
        <taxon>Pseudomonadati</taxon>
        <taxon>Pseudomonadota</taxon>
        <taxon>Alphaproteobacteria</taxon>
        <taxon>Holosporales</taxon>
        <taxon>Candidatus Paracaedibacteraceae</taxon>
        <taxon>Candidatus Bodocaedibacter</taxon>
    </lineage>
</organism>
<name>A0A7L9RUF0_9PROT</name>
<evidence type="ECO:0000313" key="4">
    <source>
        <dbReference type="Proteomes" id="UP000594001"/>
    </source>
</evidence>
<feature type="region of interest" description="Disordered" evidence="1">
    <location>
        <begin position="367"/>
        <end position="386"/>
    </location>
</feature>
<dbReference type="KEGG" id="pbal:CPBP_00942"/>
<keyword evidence="4" id="KW-1185">Reference proteome</keyword>
<dbReference type="EMBL" id="CP054719">
    <property type="protein sequence ID" value="QOL20161.1"/>
    <property type="molecule type" value="Genomic_DNA"/>
</dbReference>
<gene>
    <name evidence="3" type="ORF">CPBP_00942</name>
</gene>
<keyword evidence="2" id="KW-0732">Signal</keyword>
<sequence>MKTRHLSLLLCSTFLFTSSIVSGEAFTAETREYFALNTLVPEHYQSLKYVEFHDPVDTLNQINLQSERDVIQDAWRKKNAQLEIYSPEYYRHQAELSDWQAQWFPEQKQYYTQEKLDWLVLAKKAEQRILQDQWDIEEAAYTVDTPEWFEFKAKVDGAKAEWYDIDSENYTILKANYDTYKTAAECTKQQKAWDIEEATYTVDTPEWFEFKAKVEGAKAEWYDIDSENYATLKSYQRIYLQKVDRIRQKKAWDIEEATYTVDTPEWCEFKAKVEGAKAEWYDIDSENYATLKFNQGLYLKRAKCIKQLKAWDIEEATYTVYTLEWCEFKARVEGAKAEWYDIDSENYATLKSNQKVYLLQAEMIRRSREEDEAESDTESENDVEPLRHHQVSFWSRHSSIPMGAAPPPVMVFESLPRRQTAAQTEAQRLFDEGLAMMDRLDDLDAELGASLPRQATEVAAETQRQPQTSDLTSPIPAELPLVERLEAAQRRRQEEAESAAEAQRQYRISVGRSLMGDPNYYSVVLLISTISVSATFGGLNLTNDDQAEIMFYIPQEIKHRMYNLDTPLPETLLTGDVISRIRERDWSAFAEIVVDFDAEGDESEGDDSEDGEAMPEYIYATPEIEDFIKDILKNDLKNSLRALALDETISRGLRNWLNNRMNGCVDKHLIDIYRSYRRSELDEAHETLLRINLSCVANFTFRPYDSKNLAKALKARRWTDVSDYVVVIIKIITDEETQNKWEKAYNPNFDLDPKRAFDPNAPFTDREEGKIGALIQGIQREAAILRTLECIFLKERAKALFNRVMGLEDEDE</sequence>
<evidence type="ECO:0000256" key="2">
    <source>
        <dbReference type="SAM" id="SignalP"/>
    </source>
</evidence>
<dbReference type="Proteomes" id="UP000594001">
    <property type="component" value="Chromosome"/>
</dbReference>
<dbReference type="AlphaFoldDB" id="A0A7L9RUF0"/>
<feature type="region of interest" description="Disordered" evidence="1">
    <location>
        <begin position="454"/>
        <end position="479"/>
    </location>
</feature>
<proteinExistence type="predicted"/>
<protein>
    <submittedName>
        <fullName evidence="3">Uncharacterized protein</fullName>
    </submittedName>
</protein>
<dbReference type="RefSeq" id="WP_350331715.1">
    <property type="nucleotide sequence ID" value="NZ_CP054719.1"/>
</dbReference>